<reference evidence="4 5" key="1">
    <citation type="submission" date="2016-10" db="EMBL/GenBank/DDBJ databases">
        <authorList>
            <person name="de Groot N.N."/>
        </authorList>
    </citation>
    <scope>NUCLEOTIDE SEQUENCE [LARGE SCALE GENOMIC DNA]</scope>
    <source>
        <strain evidence="4 5">CGMCC 1.5070</strain>
    </source>
</reference>
<keyword evidence="2" id="KW-0812">Transmembrane</keyword>
<dbReference type="GO" id="GO:0004222">
    <property type="term" value="F:metalloendopeptidase activity"/>
    <property type="evidence" value="ECO:0007669"/>
    <property type="project" value="TreeGrafter"/>
</dbReference>
<protein>
    <submittedName>
        <fullName evidence="4">Peptidase family M23</fullName>
    </submittedName>
</protein>
<dbReference type="InterPro" id="IPR050570">
    <property type="entry name" value="Cell_wall_metabolism_enzyme"/>
</dbReference>
<dbReference type="Pfam" id="PF01551">
    <property type="entry name" value="Peptidase_M23"/>
    <property type="match status" value="2"/>
</dbReference>
<evidence type="ECO:0000259" key="3">
    <source>
        <dbReference type="Pfam" id="PF01551"/>
    </source>
</evidence>
<name>A0A1H8CYH4_9FIRM</name>
<proteinExistence type="predicted"/>
<evidence type="ECO:0000313" key="4">
    <source>
        <dbReference type="EMBL" id="SEN00015.1"/>
    </source>
</evidence>
<dbReference type="Gene3D" id="2.70.70.10">
    <property type="entry name" value="Glucose Permease (Domain IIA)"/>
    <property type="match status" value="1"/>
</dbReference>
<feature type="transmembrane region" description="Helical" evidence="2">
    <location>
        <begin position="26"/>
        <end position="49"/>
    </location>
</feature>
<sequence length="272" mass="30392">MAMDPVTAAKVTGTVVKNRDKIFKTIVAIILSICAGLTMLTSVTVYLLAAPMEELQKYFKTPLEYAALVAFRTVYGHIITDYSGSFDNSYSGDYLFPVPVWRITSDYGWRIHPTKGFRDFHNGLDIATAHHTPIKAIDNGSVAVIGLDKFFGRYVMLQHERTVITGYEKIPKDDPEYDENAPTKKRPKKEKETFYSFYGHLAKVNVICTGQEVKKGVSIGLVGGDPKKDAFPGESTGAHLHFGIYHGLNIFNDAVDPRPYMTNQKQKKEESA</sequence>
<accession>A0A1H8CYH4</accession>
<keyword evidence="2" id="KW-1133">Transmembrane helix</keyword>
<dbReference type="PANTHER" id="PTHR21666">
    <property type="entry name" value="PEPTIDASE-RELATED"/>
    <property type="match status" value="1"/>
</dbReference>
<dbReference type="InterPro" id="IPR016047">
    <property type="entry name" value="M23ase_b-sheet_dom"/>
</dbReference>
<feature type="domain" description="M23ase beta-sheet core" evidence="3">
    <location>
        <begin position="191"/>
        <end position="247"/>
    </location>
</feature>
<evidence type="ECO:0000256" key="2">
    <source>
        <dbReference type="SAM" id="Phobius"/>
    </source>
</evidence>
<dbReference type="STRING" id="474960.SAMN05216180_2406"/>
<dbReference type="OrthoDB" id="5623881at2"/>
<gene>
    <name evidence="4" type="ORF">SAMN05216180_2406</name>
</gene>
<keyword evidence="5" id="KW-1185">Reference proteome</keyword>
<dbReference type="EMBL" id="FOCG01000002">
    <property type="protein sequence ID" value="SEN00015.1"/>
    <property type="molecule type" value="Genomic_DNA"/>
</dbReference>
<dbReference type="CDD" id="cd12797">
    <property type="entry name" value="M23_peptidase"/>
    <property type="match status" value="1"/>
</dbReference>
<dbReference type="Proteomes" id="UP000199158">
    <property type="component" value="Unassembled WGS sequence"/>
</dbReference>
<dbReference type="PANTHER" id="PTHR21666:SF289">
    <property type="entry name" value="L-ALA--D-GLU ENDOPEPTIDASE"/>
    <property type="match status" value="1"/>
</dbReference>
<dbReference type="SUPFAM" id="SSF51261">
    <property type="entry name" value="Duplicated hybrid motif"/>
    <property type="match status" value="2"/>
</dbReference>
<dbReference type="AlphaFoldDB" id="A0A1H8CYH4"/>
<keyword evidence="2" id="KW-0472">Membrane</keyword>
<evidence type="ECO:0000256" key="1">
    <source>
        <dbReference type="ARBA" id="ARBA00022729"/>
    </source>
</evidence>
<feature type="domain" description="M23ase beta-sheet core" evidence="3">
    <location>
        <begin position="120"/>
        <end position="169"/>
    </location>
</feature>
<dbReference type="InterPro" id="IPR011055">
    <property type="entry name" value="Dup_hybrid_motif"/>
</dbReference>
<organism evidence="4 5">
    <name type="scientific">Hydrogenoanaerobacterium saccharovorans</name>
    <dbReference type="NCBI Taxonomy" id="474960"/>
    <lineage>
        <taxon>Bacteria</taxon>
        <taxon>Bacillati</taxon>
        <taxon>Bacillota</taxon>
        <taxon>Clostridia</taxon>
        <taxon>Eubacteriales</taxon>
        <taxon>Oscillospiraceae</taxon>
        <taxon>Hydrogenoanaerobacterium</taxon>
    </lineage>
</organism>
<evidence type="ECO:0000313" key="5">
    <source>
        <dbReference type="Proteomes" id="UP000199158"/>
    </source>
</evidence>
<keyword evidence="1" id="KW-0732">Signal</keyword>